<evidence type="ECO:0000313" key="1">
    <source>
        <dbReference type="EMBL" id="KAJ9052874.1"/>
    </source>
</evidence>
<reference evidence="1" key="1">
    <citation type="submission" date="2022-04" db="EMBL/GenBank/DDBJ databases">
        <title>Genome of the entomopathogenic fungus Entomophthora muscae.</title>
        <authorList>
            <person name="Elya C."/>
            <person name="Lovett B.R."/>
            <person name="Lee E."/>
            <person name="Macias A.M."/>
            <person name="Hajek A.E."/>
            <person name="De Bivort B.L."/>
            <person name="Kasson M.T."/>
            <person name="De Fine Licht H.H."/>
            <person name="Stajich J.E."/>
        </authorList>
    </citation>
    <scope>NUCLEOTIDE SEQUENCE</scope>
    <source>
        <strain evidence="1">Berkeley</strain>
    </source>
</reference>
<name>A0ACC2RS59_9FUNG</name>
<protein>
    <submittedName>
        <fullName evidence="1">Uncharacterized protein</fullName>
    </submittedName>
</protein>
<sequence length="481" mass="54612">MNITDLPIELLMAICCQLPHVSELLSFESACRTFKSAVQQEEVWKRRIRADYSLLTYVSEKSPVFRRRGFRQLYRALRNPQVFVWGSKGDGRLGIPGETLQKYGGFYREINYPFWLKSMSDQGVSMIVCGGYMMLALTHKNQLYFWGSFNANSPMYPQAQVYETPILLDVFPEKTQIQHVAAGRSHALALTKEGKLYQFDNSEEKASLVTFDGDQHFISQSACGFNSSVCLTKDQKIFYWKYNTGIKTETYRHLTTPQLKEGELINKVAAGEHFVLGSTNLGRAIKWEVINPPTEEQEVYTPSELLNLSLEDELAGRFLNEAASLNVGHVVAQFRNFGLFDDKGKLWIGKCVPSVHSEELEWSLEPPRKFEDNGNPILCSFGDWHTGVVFDNGHLYTWGEHGLGNGPPAAGSTPEPQRVGYFKDNYFVFYVSCAGWHTAALAVDLSIPAAAEPPEYPEPAFERTIPQRHRFMTPQYDNQDY</sequence>
<evidence type="ECO:0000313" key="2">
    <source>
        <dbReference type="Proteomes" id="UP001165960"/>
    </source>
</evidence>
<keyword evidence="2" id="KW-1185">Reference proteome</keyword>
<comment type="caution">
    <text evidence="1">The sequence shown here is derived from an EMBL/GenBank/DDBJ whole genome shotgun (WGS) entry which is preliminary data.</text>
</comment>
<dbReference type="EMBL" id="QTSX02006588">
    <property type="protein sequence ID" value="KAJ9052874.1"/>
    <property type="molecule type" value="Genomic_DNA"/>
</dbReference>
<accession>A0ACC2RS59</accession>
<proteinExistence type="predicted"/>
<organism evidence="1 2">
    <name type="scientific">Entomophthora muscae</name>
    <dbReference type="NCBI Taxonomy" id="34485"/>
    <lineage>
        <taxon>Eukaryota</taxon>
        <taxon>Fungi</taxon>
        <taxon>Fungi incertae sedis</taxon>
        <taxon>Zoopagomycota</taxon>
        <taxon>Entomophthoromycotina</taxon>
        <taxon>Entomophthoromycetes</taxon>
        <taxon>Entomophthorales</taxon>
        <taxon>Entomophthoraceae</taxon>
        <taxon>Entomophthora</taxon>
    </lineage>
</organism>
<dbReference type="Proteomes" id="UP001165960">
    <property type="component" value="Unassembled WGS sequence"/>
</dbReference>
<gene>
    <name evidence="1" type="ORF">DSO57_1029708</name>
</gene>